<feature type="transmembrane region" description="Helical" evidence="1">
    <location>
        <begin position="1091"/>
        <end position="1112"/>
    </location>
</feature>
<feature type="transmembrane region" description="Helical" evidence="1">
    <location>
        <begin position="364"/>
        <end position="385"/>
    </location>
</feature>
<protein>
    <submittedName>
        <fullName evidence="2">Uncharacterized protein</fullName>
    </submittedName>
</protein>
<keyword evidence="3" id="KW-1185">Reference proteome</keyword>
<feature type="transmembrane region" description="Helical" evidence="1">
    <location>
        <begin position="1186"/>
        <end position="1208"/>
    </location>
</feature>
<feature type="transmembrane region" description="Helical" evidence="1">
    <location>
        <begin position="1240"/>
        <end position="1260"/>
    </location>
</feature>
<feature type="transmembrane region" description="Helical" evidence="1">
    <location>
        <begin position="824"/>
        <end position="844"/>
    </location>
</feature>
<feature type="transmembrane region" description="Helical" evidence="1">
    <location>
        <begin position="850"/>
        <end position="867"/>
    </location>
</feature>
<feature type="transmembrane region" description="Helical" evidence="1">
    <location>
        <begin position="981"/>
        <end position="1001"/>
    </location>
</feature>
<dbReference type="EMBL" id="SSSM01000001">
    <property type="protein sequence ID" value="THG33280.1"/>
    <property type="molecule type" value="Genomic_DNA"/>
</dbReference>
<evidence type="ECO:0000313" key="2">
    <source>
        <dbReference type="EMBL" id="THG33280.1"/>
    </source>
</evidence>
<feature type="transmembrane region" description="Helical" evidence="1">
    <location>
        <begin position="1214"/>
        <end position="1233"/>
    </location>
</feature>
<feature type="transmembrane region" description="Helical" evidence="1">
    <location>
        <begin position="911"/>
        <end position="929"/>
    </location>
</feature>
<feature type="transmembrane region" description="Helical" evidence="1">
    <location>
        <begin position="340"/>
        <end position="357"/>
    </location>
</feature>
<reference evidence="2 3" key="1">
    <citation type="submission" date="2019-04" db="EMBL/GenBank/DDBJ databases">
        <authorList>
            <person name="Jiang L."/>
        </authorList>
    </citation>
    <scope>NUCLEOTIDE SEQUENCE [LARGE SCALE GENOMIC DNA]</scope>
    <source>
        <strain evidence="2 3">YIM 131853</strain>
    </source>
</reference>
<evidence type="ECO:0000256" key="1">
    <source>
        <dbReference type="SAM" id="Phobius"/>
    </source>
</evidence>
<feature type="transmembrane region" description="Helical" evidence="1">
    <location>
        <begin position="274"/>
        <end position="295"/>
    </location>
</feature>
<name>A0A4S4FRJ6_9MICO</name>
<feature type="transmembrane region" description="Helical" evidence="1">
    <location>
        <begin position="734"/>
        <end position="751"/>
    </location>
</feature>
<gene>
    <name evidence="2" type="ORF">E6C64_02710</name>
</gene>
<feature type="transmembrane region" description="Helical" evidence="1">
    <location>
        <begin position="574"/>
        <end position="595"/>
    </location>
</feature>
<feature type="transmembrane region" description="Helical" evidence="1">
    <location>
        <begin position="1124"/>
        <end position="1142"/>
    </location>
</feature>
<dbReference type="InterPro" id="IPR058062">
    <property type="entry name" value="SCO7613_C"/>
</dbReference>
<dbReference type="OrthoDB" id="5149148at2"/>
<comment type="caution">
    <text evidence="2">The sequence shown here is derived from an EMBL/GenBank/DDBJ whole genome shotgun (WGS) entry which is preliminary data.</text>
</comment>
<feature type="transmembrane region" description="Helical" evidence="1">
    <location>
        <begin position="463"/>
        <end position="480"/>
    </location>
</feature>
<dbReference type="NCBIfam" id="NF047321">
    <property type="entry name" value="SCO7613_CTERM"/>
    <property type="match status" value="1"/>
</dbReference>
<feature type="transmembrane region" description="Helical" evidence="1">
    <location>
        <begin position="701"/>
        <end position="722"/>
    </location>
</feature>
<organism evidence="2 3">
    <name type="scientific">Naasia lichenicola</name>
    <dbReference type="NCBI Taxonomy" id="2565933"/>
    <lineage>
        <taxon>Bacteria</taxon>
        <taxon>Bacillati</taxon>
        <taxon>Actinomycetota</taxon>
        <taxon>Actinomycetes</taxon>
        <taxon>Micrococcales</taxon>
        <taxon>Microbacteriaceae</taxon>
        <taxon>Naasia</taxon>
    </lineage>
</organism>
<feature type="transmembrane region" description="Helical" evidence="1">
    <location>
        <begin position="391"/>
        <end position="411"/>
    </location>
</feature>
<feature type="transmembrane region" description="Helical" evidence="1">
    <location>
        <begin position="184"/>
        <end position="202"/>
    </location>
</feature>
<sequence>MSVLWSRKVAEQLRLTTVCPRCATVLTNGQFCPKCGLDLTSPATRELLDESFELATRFDQRAELLAAIPVHPDFATAKAAQDAERVAAPLATQKNRSVTAGTLYAPYTPSSRPDRPETESVSVQSVLAVVGAALVAIAAIVFTFFNPDLRDAGVRTLIIAIVTLVFLGSAALMARTRLRFSAEAVGALGGVFLAIDVYNFASQAFPGVSVWALAGIGTIVGAVALGAAGLLARIRTWLWLGIVGVTITPAMFGYDTSEASGLNQSGAAPSGVSVWGPIVGHLGVAALALLVHFVTPRLATRFDGRLRADEGTATTIQLLIIPVVLIQLIAISGIDGTAQAFGSTLVILVLAALAALSTRHAIPAVWSILAGLLTVVAIALLPLTLTLENSTWLIVLVPLAAAIAVAVLAALPSLKTVHRTPLLAGAWTVLLLVAQAPAALGFISAFDSSEFASPGDVSDTASILGLLAIAAGSAALWAFGRRSADTRVLARVALAAALWIAGLTALDLMFWSRLLPAGQAAFGLAIALLLALALIRLPRLQRAHLSARIPLIATAHLLPIVAACLAATDEAILVPVGIAALVVWVPVAFTLPSVVRPLHTTIGYAYALGLFTAALANAGVETDAVLCFVTSLGSIAALVATLTRRVEKRHWWAVLAVTSVPFLIGIASVIGERSGWTGVSTAVTFALGLTLVLTRRPGLTIVVRGLAAALLVPALAVVVISFGAEFLETSGSPVTLPIIAVIVAIVLPLVTRIEEALERHGITVTEARVVRSAIEASSLLTGAIAVLLALVRSAAGVGTTFVVLVILGIGAAATALFARRFYGWPLSFISFTGALWCFLFLSDVDVLEPYVLPPTLVAALIGAILVLRDRERTRRPALWLYWIGLGVAPLPTLGLLAVWGSDGALGQAWRTPALLVGSGALLVLAIACTRAEGRMASARSLVLPTLVVALVTASAGTIQALRYGRELDESYAGFGEAIMTPILGLSLVSFALAAVAGWRLARLLADAPSLIAPSSLVEEERSDVSRPADSLVEERRSDVTKPANSLVEERRLRRVSRPAERPDGFLTRWYYLPALVFLVAGPISGVRKGWFPIWTLWGLAVALLIFMLVIVAQARHRRVTLPPVWTVYAIAWFTAVAGWSIRDLRVEAFSLPLGLALLGAGVLAMKPAEGDALVGRATLNSWPIRFTGSWPLLAPGIIATLLPSMLATGTDPQTWRAITVLGLALVAILIGSLRKLGAPFLLGIIALPIEIAIVFAVQIGTTISATWWWITLATAGAVLLVIATTYERRSGGDKGLAARMRDLA</sequence>
<feature type="transmembrane region" description="Helical" evidence="1">
    <location>
        <begin position="152"/>
        <end position="172"/>
    </location>
</feature>
<feature type="transmembrane region" description="Helical" evidence="1">
    <location>
        <begin position="549"/>
        <end position="568"/>
    </location>
</feature>
<feature type="transmembrane region" description="Helical" evidence="1">
    <location>
        <begin position="676"/>
        <end position="694"/>
    </location>
</feature>
<feature type="transmembrane region" description="Helical" evidence="1">
    <location>
        <begin position="125"/>
        <end position="146"/>
    </location>
</feature>
<feature type="transmembrane region" description="Helical" evidence="1">
    <location>
        <begin position="1266"/>
        <end position="1286"/>
    </location>
</feature>
<feature type="transmembrane region" description="Helical" evidence="1">
    <location>
        <begin position="941"/>
        <end position="961"/>
    </location>
</feature>
<keyword evidence="1" id="KW-0812">Transmembrane</keyword>
<feature type="transmembrane region" description="Helical" evidence="1">
    <location>
        <begin position="797"/>
        <end position="817"/>
    </location>
</feature>
<feature type="transmembrane region" description="Helical" evidence="1">
    <location>
        <begin position="517"/>
        <end position="537"/>
    </location>
</feature>
<feature type="transmembrane region" description="Helical" evidence="1">
    <location>
        <begin position="879"/>
        <end position="899"/>
    </location>
</feature>
<feature type="transmembrane region" description="Helical" evidence="1">
    <location>
        <begin position="423"/>
        <end position="443"/>
    </location>
</feature>
<feature type="transmembrane region" description="Helical" evidence="1">
    <location>
        <begin position="602"/>
        <end position="619"/>
    </location>
</feature>
<feature type="transmembrane region" description="Helical" evidence="1">
    <location>
        <begin position="492"/>
        <end position="511"/>
    </location>
</feature>
<proteinExistence type="predicted"/>
<dbReference type="Proteomes" id="UP000309133">
    <property type="component" value="Unassembled WGS sequence"/>
</dbReference>
<feature type="transmembrane region" description="Helical" evidence="1">
    <location>
        <begin position="208"/>
        <end position="230"/>
    </location>
</feature>
<feature type="transmembrane region" description="Helical" evidence="1">
    <location>
        <begin position="772"/>
        <end position="791"/>
    </location>
</feature>
<feature type="transmembrane region" description="Helical" evidence="1">
    <location>
        <begin position="1069"/>
        <end position="1085"/>
    </location>
</feature>
<feature type="transmembrane region" description="Helical" evidence="1">
    <location>
        <begin position="650"/>
        <end position="670"/>
    </location>
</feature>
<evidence type="ECO:0000313" key="3">
    <source>
        <dbReference type="Proteomes" id="UP000309133"/>
    </source>
</evidence>
<feature type="transmembrane region" description="Helical" evidence="1">
    <location>
        <begin position="1148"/>
        <end position="1165"/>
    </location>
</feature>
<keyword evidence="1" id="KW-0472">Membrane</keyword>
<keyword evidence="1" id="KW-1133">Transmembrane helix</keyword>
<accession>A0A4S4FRJ6</accession>
<dbReference type="RefSeq" id="WP_136426062.1">
    <property type="nucleotide sequence ID" value="NZ_SSSM01000001.1"/>
</dbReference>
<feature type="transmembrane region" description="Helical" evidence="1">
    <location>
        <begin position="625"/>
        <end position="643"/>
    </location>
</feature>
<feature type="transmembrane region" description="Helical" evidence="1">
    <location>
        <begin position="237"/>
        <end position="254"/>
    </location>
</feature>
<feature type="transmembrane region" description="Helical" evidence="1">
    <location>
        <begin position="316"/>
        <end position="334"/>
    </location>
</feature>